<name>A0A060RPD2_PLARE</name>
<dbReference type="OrthoDB" id="277832at2759"/>
<dbReference type="PANTHER" id="PTHR15934:SF2">
    <property type="entry name" value="A-KINASE ANCHOR PROTEIN 7-LIKE PHOSPHOESTERASE DOMAIN-CONTAINING PROTEIN"/>
    <property type="match status" value="1"/>
</dbReference>
<dbReference type="VEuPathDB" id="PlasmoDB:PRCDC_0512100"/>
<dbReference type="Gene3D" id="3.90.1140.10">
    <property type="entry name" value="Cyclic phosphodiesterase"/>
    <property type="match status" value="1"/>
</dbReference>
<dbReference type="EMBL" id="HG810766">
    <property type="protein sequence ID" value="CDO63009.1"/>
    <property type="molecule type" value="Genomic_DNA"/>
</dbReference>
<dbReference type="Proteomes" id="UP000027581">
    <property type="component" value="Unassembled WGS sequence"/>
</dbReference>
<dbReference type="InterPro" id="IPR019510">
    <property type="entry name" value="AKAP7-like_phosphoesterase"/>
</dbReference>
<protein>
    <recommendedName>
        <fullName evidence="1">A-kinase anchor protein 7-like phosphoesterase domain-containing protein</fullName>
    </recommendedName>
</protein>
<feature type="domain" description="A-kinase anchor protein 7-like phosphoesterase" evidence="1">
    <location>
        <begin position="46"/>
        <end position="265"/>
    </location>
</feature>
<dbReference type="GO" id="GO:0005829">
    <property type="term" value="C:cytosol"/>
    <property type="evidence" value="ECO:0007669"/>
    <property type="project" value="TreeGrafter"/>
</dbReference>
<sequence>MNIKRSIYHYLSYSSFLIKNHYHHNNTIYPCFHSLRNNNKMSYLKPNYFICIPIKNNNICNELINIQKHVLVKYDELKDCIIERNKFHISLLILHIKKNQIELSKEAFNEAMEKIKKNMNNEKICFEKLDTFRNDVLYLSLKEDSNKYIINIINHLIDSFSKRGIKIIFNNKKPAKEILSNNNKKELNKNSNDLQHITPHLTLMKNSYMKKMYMNKKPQILPFFYTDYDLTNLLKEQIDIQKIQFLEMDMDTSTSYYKIVSEFNL</sequence>
<dbReference type="GO" id="GO:0010738">
    <property type="term" value="P:regulation of protein kinase A signaling"/>
    <property type="evidence" value="ECO:0007669"/>
    <property type="project" value="TreeGrafter"/>
</dbReference>
<dbReference type="InterPro" id="IPR009097">
    <property type="entry name" value="Cyclic_Pdiesterase"/>
</dbReference>
<dbReference type="EMBL" id="LT969568">
    <property type="protein sequence ID" value="SOV76774.1"/>
    <property type="molecule type" value="Genomic_DNA"/>
</dbReference>
<reference evidence="2" key="1">
    <citation type="submission" date="2014-01" db="EMBL/GenBank/DDBJ databases">
        <authorList>
            <person name="Aslett M."/>
        </authorList>
    </citation>
    <scope>NUCLEOTIDE SEQUENCE</scope>
    <source>
        <strain evidence="2">CDC</strain>
    </source>
</reference>
<keyword evidence="4" id="KW-1185">Reference proteome</keyword>
<reference evidence="3 5" key="3">
    <citation type="submission" date="2016-09" db="EMBL/GenBank/DDBJ databases">
        <authorList>
            <consortium name="Pathogen Informatics"/>
        </authorList>
    </citation>
    <scope>NUCLEOTIDE SEQUENCE [LARGE SCALE GENOMIC DNA]</scope>
</reference>
<gene>
    <name evidence="2" type="ORF">PRCDC_0512100</name>
    <name evidence="3" type="ORF">PRG01_0512200</name>
</gene>
<dbReference type="AlphaFoldDB" id="A0A060RPD2"/>
<organism evidence="2 4">
    <name type="scientific">Plasmodium reichenowi</name>
    <dbReference type="NCBI Taxonomy" id="5854"/>
    <lineage>
        <taxon>Eukaryota</taxon>
        <taxon>Sar</taxon>
        <taxon>Alveolata</taxon>
        <taxon>Apicomplexa</taxon>
        <taxon>Aconoidasida</taxon>
        <taxon>Haemosporida</taxon>
        <taxon>Plasmodiidae</taxon>
        <taxon>Plasmodium</taxon>
        <taxon>Plasmodium (Laverania)</taxon>
    </lineage>
</organism>
<evidence type="ECO:0000313" key="3">
    <source>
        <dbReference type="EMBL" id="SOV76774.1"/>
    </source>
</evidence>
<dbReference type="Proteomes" id="UP000240500">
    <property type="component" value="Chromosome 5"/>
</dbReference>
<dbReference type="VEuPathDB" id="PlasmoDB:PRG01_0512200"/>
<dbReference type="InterPro" id="IPR052641">
    <property type="entry name" value="AKAP7_isoform_gamma"/>
</dbReference>
<dbReference type="SUPFAM" id="SSF55144">
    <property type="entry name" value="LigT-like"/>
    <property type="match status" value="1"/>
</dbReference>
<dbReference type="GO" id="GO:0034237">
    <property type="term" value="F:protein kinase A regulatory subunit binding"/>
    <property type="evidence" value="ECO:0007669"/>
    <property type="project" value="TreeGrafter"/>
</dbReference>
<dbReference type="PANTHER" id="PTHR15934">
    <property type="entry name" value="RNA 2',3'-CYCLIC PHOSPHODIESTERASE"/>
    <property type="match status" value="1"/>
</dbReference>
<evidence type="ECO:0000313" key="5">
    <source>
        <dbReference type="Proteomes" id="UP000240500"/>
    </source>
</evidence>
<evidence type="ECO:0000313" key="4">
    <source>
        <dbReference type="Proteomes" id="UP000027581"/>
    </source>
</evidence>
<reference evidence="2" key="2">
    <citation type="submission" date="2014-05" db="EMBL/GenBank/DDBJ databases">
        <title>The genome sequences of chimpanzee malaria parasites reveal the path to human adaptation.</title>
        <authorList>
            <person name="Otto T.D."/>
            <person name="Rayner J.C."/>
            <person name="Boehme U."/>
            <person name="Pain A."/>
            <person name="Spottiswoode N."/>
            <person name="Sanders M."/>
            <person name="Quail M."/>
            <person name="Ollomo B."/>
            <person name="Renaud F."/>
            <person name="Thomas A.W."/>
            <person name="Prugnolle F."/>
            <person name="Conway D.J."/>
            <person name="Newbold C."/>
            <person name="Berriman M."/>
        </authorList>
    </citation>
    <scope>NUCLEOTIDE SEQUENCE [LARGE SCALE GENOMIC DNA]</scope>
    <source>
        <strain evidence="2">CDC</strain>
    </source>
</reference>
<proteinExistence type="predicted"/>
<dbReference type="Pfam" id="PF10469">
    <property type="entry name" value="AKAP7_NLS"/>
    <property type="match status" value="1"/>
</dbReference>
<accession>A0A060RPD2</accession>
<evidence type="ECO:0000259" key="1">
    <source>
        <dbReference type="Pfam" id="PF10469"/>
    </source>
</evidence>
<evidence type="ECO:0000313" key="2">
    <source>
        <dbReference type="EMBL" id="CDO63009.1"/>
    </source>
</evidence>